<reference evidence="8" key="1">
    <citation type="submission" date="2018-05" db="EMBL/GenBank/DDBJ databases">
        <authorList>
            <person name="Klenk H.-P."/>
            <person name="Huntemann M."/>
            <person name="Clum A."/>
            <person name="Pillay M."/>
            <person name="Palaniappan K."/>
            <person name="Varghese N."/>
            <person name="Mikhailova N."/>
            <person name="Stamatis D."/>
            <person name="Reddy T."/>
            <person name="Daum C."/>
            <person name="Shapiro N."/>
            <person name="Ivanova N."/>
            <person name="Kyrpides N."/>
            <person name="Woyke T."/>
        </authorList>
    </citation>
    <scope>NUCLEOTIDE SEQUENCE [LARGE SCALE GENOMIC DNA]</scope>
    <source>
        <strain evidence="8">DSM 45417</strain>
    </source>
</reference>
<dbReference type="Proteomes" id="UP000246661">
    <property type="component" value="Unassembled WGS sequence"/>
</dbReference>
<keyword evidence="4 6" id="KW-1133">Transmembrane helix</keyword>
<feature type="transmembrane region" description="Helical" evidence="6">
    <location>
        <begin position="141"/>
        <end position="162"/>
    </location>
</feature>
<feature type="transmembrane region" description="Helical" evidence="6">
    <location>
        <begin position="38"/>
        <end position="59"/>
    </location>
</feature>
<evidence type="ECO:0000256" key="2">
    <source>
        <dbReference type="ARBA" id="ARBA00022475"/>
    </source>
</evidence>
<feature type="transmembrane region" description="Helical" evidence="6">
    <location>
        <begin position="283"/>
        <end position="301"/>
    </location>
</feature>
<proteinExistence type="predicted"/>
<evidence type="ECO:0000256" key="5">
    <source>
        <dbReference type="ARBA" id="ARBA00023136"/>
    </source>
</evidence>
<evidence type="ECO:0000256" key="4">
    <source>
        <dbReference type="ARBA" id="ARBA00022989"/>
    </source>
</evidence>
<comment type="caution">
    <text evidence="7">The sequence shown here is derived from an EMBL/GenBank/DDBJ whole genome shotgun (WGS) entry which is preliminary data.</text>
</comment>
<evidence type="ECO:0000313" key="8">
    <source>
        <dbReference type="Proteomes" id="UP000246661"/>
    </source>
</evidence>
<keyword evidence="3 6" id="KW-0812">Transmembrane</keyword>
<feature type="transmembrane region" description="Helical" evidence="6">
    <location>
        <begin position="376"/>
        <end position="395"/>
    </location>
</feature>
<feature type="transmembrane region" description="Helical" evidence="6">
    <location>
        <begin position="168"/>
        <end position="187"/>
    </location>
</feature>
<accession>A0A317QFN9</accession>
<feature type="transmembrane region" description="Helical" evidence="6">
    <location>
        <begin position="348"/>
        <end position="370"/>
    </location>
</feature>
<organism evidence="7 8">
    <name type="scientific">Geodermatophilus normandii</name>
    <dbReference type="NCBI Taxonomy" id="1137989"/>
    <lineage>
        <taxon>Bacteria</taxon>
        <taxon>Bacillati</taxon>
        <taxon>Actinomycetota</taxon>
        <taxon>Actinomycetes</taxon>
        <taxon>Geodermatophilales</taxon>
        <taxon>Geodermatophilaceae</taxon>
        <taxon>Geodermatophilus</taxon>
    </lineage>
</organism>
<comment type="subcellular location">
    <subcellularLocation>
        <location evidence="1">Cell membrane</location>
        <topology evidence="1">Multi-pass membrane protein</topology>
    </subcellularLocation>
</comment>
<feature type="transmembrane region" description="Helical" evidence="6">
    <location>
        <begin position="208"/>
        <end position="234"/>
    </location>
</feature>
<dbReference type="InterPro" id="IPR050833">
    <property type="entry name" value="Poly_Biosynth_Transport"/>
</dbReference>
<dbReference type="EMBL" id="QGTX01000001">
    <property type="protein sequence ID" value="PWW21889.1"/>
    <property type="molecule type" value="Genomic_DNA"/>
</dbReference>
<evidence type="ECO:0000313" key="7">
    <source>
        <dbReference type="EMBL" id="PWW21889.1"/>
    </source>
</evidence>
<dbReference type="PANTHER" id="PTHR30250">
    <property type="entry name" value="PST FAMILY PREDICTED COLANIC ACID TRANSPORTER"/>
    <property type="match status" value="1"/>
</dbReference>
<dbReference type="GO" id="GO:0005886">
    <property type="term" value="C:plasma membrane"/>
    <property type="evidence" value="ECO:0007669"/>
    <property type="project" value="UniProtKB-SubCell"/>
</dbReference>
<protein>
    <submittedName>
        <fullName evidence="7">O-antigen/teichoic acid export membrane protein</fullName>
    </submittedName>
</protein>
<keyword evidence="5 6" id="KW-0472">Membrane</keyword>
<feature type="transmembrane region" description="Helical" evidence="6">
    <location>
        <begin position="240"/>
        <end position="262"/>
    </location>
</feature>
<dbReference type="RefSeq" id="WP_211307874.1">
    <property type="nucleotide sequence ID" value="NZ_QGTX01000001.1"/>
</dbReference>
<feature type="transmembrane region" description="Helical" evidence="6">
    <location>
        <begin position="313"/>
        <end position="336"/>
    </location>
</feature>
<evidence type="ECO:0000256" key="3">
    <source>
        <dbReference type="ARBA" id="ARBA00022692"/>
    </source>
</evidence>
<feature type="transmembrane region" description="Helical" evidence="6">
    <location>
        <begin position="108"/>
        <end position="129"/>
    </location>
</feature>
<keyword evidence="2" id="KW-1003">Cell membrane</keyword>
<keyword evidence="8" id="KW-1185">Reference proteome</keyword>
<gene>
    <name evidence="7" type="ORF">JD79_01031</name>
</gene>
<dbReference type="PANTHER" id="PTHR30250:SF26">
    <property type="entry name" value="PSMA PROTEIN"/>
    <property type="match status" value="1"/>
</dbReference>
<sequence length="415" mass="41489">MSPTLRRTAAGVADQVVSSGSNYLTALLASLVLAPREFAGFVLAYAVVTVLVAGARAVVGEPLLAHLPTVAAAHRRDLSSAALGAAAVLGVVAAAGCVVLGLAGPGLLAGVLAFAAWVPGVLLADAARFVLLARGDTVRALLVDLTWALVQLSALAVVWAVGSWSVGSLAAAWGVGALAAVVVAAVCTRQGLRPPGTWWAESRYLSGWFTLTSVLGQVQVYLVLVLAGAVLAAVDTAGLRAVQLLVLQPAITLMAAVLVLLTPPMARASAAGDLAALHRARRTALTAMAALGAVVLLAVPLRDVLLGAVFPQYTGYAGIVAPVAVQTAVAALTVPFQAQLRGARRGRSLFVQQVVQLVTLLGGAATGLAAGGLPGLAWGTAAATVVALVSMALAARQAGTGPLADAALPDRVAAT</sequence>
<dbReference type="AlphaFoldDB" id="A0A317QFN9"/>
<name>A0A317QFN9_9ACTN</name>
<feature type="transmembrane region" description="Helical" evidence="6">
    <location>
        <begin position="80"/>
        <end position="102"/>
    </location>
</feature>
<evidence type="ECO:0000256" key="6">
    <source>
        <dbReference type="SAM" id="Phobius"/>
    </source>
</evidence>
<evidence type="ECO:0000256" key="1">
    <source>
        <dbReference type="ARBA" id="ARBA00004651"/>
    </source>
</evidence>